<comment type="caution">
    <text evidence="2">The sequence shown here is derived from an EMBL/GenBank/DDBJ whole genome shotgun (WGS) entry which is preliminary data.</text>
</comment>
<gene>
    <name evidence="2" type="ORF">LIER_32155</name>
</gene>
<dbReference type="PANTHER" id="PTHR48475">
    <property type="entry name" value="RIBONUCLEASE H"/>
    <property type="match status" value="1"/>
</dbReference>
<feature type="domain" description="Integrase zinc-binding" evidence="1">
    <location>
        <begin position="96"/>
        <end position="149"/>
    </location>
</feature>
<sequence>MAFEGLKKYLGSPQLLSQPKQGESLQLYLFISDVEVSSALVREAEGYLKNDLLPADKCETKKIQSRSFRFQIYPGELYRKSWDGPLLLCVFVEDIPKALTEVHEGWCRSHVGARSLDIKITQAGYYWPTLVKDTLLYVKKCDVCRRMRNAPQQPTCTLTPVIRSHLLSLVQWTSGGDELDYFQRIKKNLLQSGKSRGSWIEELPTMLWSLRFTPNQATGEAPFSLVYGTEDVLPAEVGPGTYELEDLDGRLILRTWHASKLCKYYV</sequence>
<dbReference type="InterPro" id="IPR036397">
    <property type="entry name" value="RNaseH_sf"/>
</dbReference>
<dbReference type="EMBL" id="BAABME010012230">
    <property type="protein sequence ID" value="GAA0184867.1"/>
    <property type="molecule type" value="Genomic_DNA"/>
</dbReference>
<dbReference type="Gene3D" id="1.10.340.70">
    <property type="match status" value="1"/>
</dbReference>
<name>A0AAV3RUC5_LITER</name>
<protein>
    <recommendedName>
        <fullName evidence="1">Integrase zinc-binding domain-containing protein</fullName>
    </recommendedName>
</protein>
<dbReference type="AlphaFoldDB" id="A0AAV3RUC5"/>
<evidence type="ECO:0000259" key="1">
    <source>
        <dbReference type="Pfam" id="PF17921"/>
    </source>
</evidence>
<dbReference type="Pfam" id="PF17921">
    <property type="entry name" value="Integrase_H2C2"/>
    <property type="match status" value="1"/>
</dbReference>
<dbReference type="GO" id="GO:0003676">
    <property type="term" value="F:nucleic acid binding"/>
    <property type="evidence" value="ECO:0007669"/>
    <property type="project" value="InterPro"/>
</dbReference>
<reference evidence="2 3" key="1">
    <citation type="submission" date="2024-01" db="EMBL/GenBank/DDBJ databases">
        <title>The complete chloroplast genome sequence of Lithospermum erythrorhizon: insights into the phylogenetic relationship among Boraginaceae species and the maternal lineages of purple gromwells.</title>
        <authorList>
            <person name="Okada T."/>
            <person name="Watanabe K."/>
        </authorList>
    </citation>
    <scope>NUCLEOTIDE SEQUENCE [LARGE SCALE GENOMIC DNA]</scope>
</reference>
<proteinExistence type="predicted"/>
<dbReference type="Proteomes" id="UP001454036">
    <property type="component" value="Unassembled WGS sequence"/>
</dbReference>
<dbReference type="PANTHER" id="PTHR48475:SF1">
    <property type="entry name" value="RNASE H TYPE-1 DOMAIN-CONTAINING PROTEIN"/>
    <property type="match status" value="1"/>
</dbReference>
<accession>A0AAV3RUC5</accession>
<evidence type="ECO:0000313" key="3">
    <source>
        <dbReference type="Proteomes" id="UP001454036"/>
    </source>
</evidence>
<organism evidence="2 3">
    <name type="scientific">Lithospermum erythrorhizon</name>
    <name type="common">Purple gromwell</name>
    <name type="synonym">Lithospermum officinale var. erythrorhizon</name>
    <dbReference type="NCBI Taxonomy" id="34254"/>
    <lineage>
        <taxon>Eukaryota</taxon>
        <taxon>Viridiplantae</taxon>
        <taxon>Streptophyta</taxon>
        <taxon>Embryophyta</taxon>
        <taxon>Tracheophyta</taxon>
        <taxon>Spermatophyta</taxon>
        <taxon>Magnoliopsida</taxon>
        <taxon>eudicotyledons</taxon>
        <taxon>Gunneridae</taxon>
        <taxon>Pentapetalae</taxon>
        <taxon>asterids</taxon>
        <taxon>lamiids</taxon>
        <taxon>Boraginales</taxon>
        <taxon>Boraginaceae</taxon>
        <taxon>Boraginoideae</taxon>
        <taxon>Lithospermeae</taxon>
        <taxon>Lithospermum</taxon>
    </lineage>
</organism>
<evidence type="ECO:0000313" key="2">
    <source>
        <dbReference type="EMBL" id="GAA0184867.1"/>
    </source>
</evidence>
<keyword evidence="3" id="KW-1185">Reference proteome</keyword>
<dbReference type="Gene3D" id="3.30.420.10">
    <property type="entry name" value="Ribonuclease H-like superfamily/Ribonuclease H"/>
    <property type="match status" value="1"/>
</dbReference>
<dbReference type="InterPro" id="IPR041588">
    <property type="entry name" value="Integrase_H2C2"/>
</dbReference>